<reference evidence="10 11" key="1">
    <citation type="submission" date="2020-08" db="EMBL/GenBank/DDBJ databases">
        <title>Genomic Encyclopedia of Type Strains, Phase IV (KMG-IV): sequencing the most valuable type-strain genomes for metagenomic binning, comparative biology and taxonomic classification.</title>
        <authorList>
            <person name="Goeker M."/>
        </authorList>
    </citation>
    <scope>NUCLEOTIDE SEQUENCE [LARGE SCALE GENOMIC DNA]</scope>
    <source>
        <strain evidence="10 11">DSM 7465</strain>
    </source>
</reference>
<dbReference type="PANTHER" id="PTHR11587:SF2">
    <property type="entry name" value="ARGININOSUCCINATE SYNTHASE"/>
    <property type="match status" value="1"/>
</dbReference>
<evidence type="ECO:0000313" key="11">
    <source>
        <dbReference type="Proteomes" id="UP000575068"/>
    </source>
</evidence>
<dbReference type="InterPro" id="IPR001518">
    <property type="entry name" value="Arginosuc_synth"/>
</dbReference>
<dbReference type="Proteomes" id="UP000575068">
    <property type="component" value="Unassembled WGS sequence"/>
</dbReference>
<dbReference type="Pfam" id="PF00764">
    <property type="entry name" value="Arginosuc_synth"/>
    <property type="match status" value="1"/>
</dbReference>
<evidence type="ECO:0000313" key="10">
    <source>
        <dbReference type="EMBL" id="MBB4642965.1"/>
    </source>
</evidence>
<feature type="domain" description="Arginosuccinate synthase C-terminal" evidence="9">
    <location>
        <begin position="186"/>
        <end position="351"/>
    </location>
</feature>
<dbReference type="InterPro" id="IPR048267">
    <property type="entry name" value="Arginosuc_syn_N"/>
</dbReference>
<dbReference type="PANTHER" id="PTHR11587">
    <property type="entry name" value="ARGININOSUCCINATE SYNTHASE"/>
    <property type="match status" value="1"/>
</dbReference>
<evidence type="ECO:0000256" key="6">
    <source>
        <dbReference type="ARBA" id="ARBA00022741"/>
    </source>
</evidence>
<keyword evidence="11" id="KW-1185">Reference proteome</keyword>
<name>A0A840HXX9_9SPHN</name>
<dbReference type="GO" id="GO:0006526">
    <property type="term" value="P:L-arginine biosynthetic process"/>
    <property type="evidence" value="ECO:0007669"/>
    <property type="project" value="UniProtKB-UniPathway"/>
</dbReference>
<dbReference type="GO" id="GO:0000053">
    <property type="term" value="P:argininosuccinate metabolic process"/>
    <property type="evidence" value="ECO:0007669"/>
    <property type="project" value="TreeGrafter"/>
</dbReference>
<accession>A0A840HXX9</accession>
<evidence type="ECO:0000256" key="1">
    <source>
        <dbReference type="ARBA" id="ARBA00004967"/>
    </source>
</evidence>
<comment type="caution">
    <text evidence="10">The sequence shown here is derived from an EMBL/GenBank/DDBJ whole genome shotgun (WGS) entry which is preliminary data.</text>
</comment>
<gene>
    <name evidence="10" type="ORF">HNQ99_003303</name>
</gene>
<evidence type="ECO:0000256" key="4">
    <source>
        <dbReference type="ARBA" id="ARBA00022598"/>
    </source>
</evidence>
<dbReference type="NCBIfam" id="NF038212">
    <property type="entry name" value="argG_rel"/>
    <property type="match status" value="1"/>
</dbReference>
<dbReference type="GO" id="GO:0000050">
    <property type="term" value="P:urea cycle"/>
    <property type="evidence" value="ECO:0007669"/>
    <property type="project" value="TreeGrafter"/>
</dbReference>
<comment type="pathway">
    <text evidence="1">Amino-acid biosynthesis; L-arginine biosynthesis; L-arginine from L-ornithine and carbamoyl phosphate: step 2/3.</text>
</comment>
<dbReference type="InterPro" id="IPR048268">
    <property type="entry name" value="Arginosuc_syn_C"/>
</dbReference>
<organism evidence="10 11">
    <name type="scientific">Rhizorhapis suberifaciens</name>
    <name type="common">corky root of lettuce</name>
    <dbReference type="NCBI Taxonomy" id="13656"/>
    <lineage>
        <taxon>Bacteria</taxon>
        <taxon>Pseudomonadati</taxon>
        <taxon>Pseudomonadota</taxon>
        <taxon>Alphaproteobacteria</taxon>
        <taxon>Sphingomonadales</taxon>
        <taxon>Sphingomonadaceae</taxon>
        <taxon>Rhizorhapis</taxon>
    </lineage>
</organism>
<dbReference type="UniPathway" id="UPA00068">
    <property type="reaction ID" value="UER00113"/>
</dbReference>
<dbReference type="EC" id="6.3.4.5" evidence="2"/>
<dbReference type="AlphaFoldDB" id="A0A840HXX9"/>
<keyword evidence="7" id="KW-0067">ATP-binding</keyword>
<evidence type="ECO:0000259" key="9">
    <source>
        <dbReference type="Pfam" id="PF20979"/>
    </source>
</evidence>
<keyword evidence="5" id="KW-0028">Amino-acid biosynthesis</keyword>
<dbReference type="GO" id="GO:0004055">
    <property type="term" value="F:argininosuccinate synthase activity"/>
    <property type="evidence" value="ECO:0007669"/>
    <property type="project" value="UniProtKB-EC"/>
</dbReference>
<dbReference type="Pfam" id="PF20979">
    <property type="entry name" value="Arginosuc_syn_C"/>
    <property type="match status" value="1"/>
</dbReference>
<evidence type="ECO:0000256" key="3">
    <source>
        <dbReference type="ARBA" id="ARBA00022571"/>
    </source>
</evidence>
<dbReference type="GO" id="GO:0005737">
    <property type="term" value="C:cytoplasm"/>
    <property type="evidence" value="ECO:0007669"/>
    <property type="project" value="TreeGrafter"/>
</dbReference>
<dbReference type="Gene3D" id="3.40.50.620">
    <property type="entry name" value="HUPs"/>
    <property type="match status" value="1"/>
</dbReference>
<dbReference type="RefSeq" id="WP_184477494.1">
    <property type="nucleotide sequence ID" value="NZ_JACHOV010000021.1"/>
</dbReference>
<evidence type="ECO:0000256" key="2">
    <source>
        <dbReference type="ARBA" id="ARBA00012286"/>
    </source>
</evidence>
<dbReference type="InterPro" id="IPR024074">
    <property type="entry name" value="AS_cat/multimer_dom_body"/>
</dbReference>
<feature type="domain" description="Arginosuccinate synthase-like N-terminal" evidence="8">
    <location>
        <begin position="20"/>
        <end position="145"/>
    </location>
</feature>
<keyword evidence="4" id="KW-0436">Ligase</keyword>
<dbReference type="SUPFAM" id="SSF69864">
    <property type="entry name" value="Argininosuccinate synthetase, C-terminal domain"/>
    <property type="match status" value="1"/>
</dbReference>
<keyword evidence="3" id="KW-0055">Arginine biosynthesis</keyword>
<dbReference type="Gene3D" id="3.90.1260.10">
    <property type="entry name" value="Argininosuccinate synthetase, chain A, domain 2"/>
    <property type="match status" value="1"/>
</dbReference>
<dbReference type="SUPFAM" id="SSF52402">
    <property type="entry name" value="Adenine nucleotide alpha hydrolases-like"/>
    <property type="match status" value="1"/>
</dbReference>
<dbReference type="EMBL" id="JACHOV010000021">
    <property type="protein sequence ID" value="MBB4642965.1"/>
    <property type="molecule type" value="Genomic_DNA"/>
</dbReference>
<evidence type="ECO:0000256" key="7">
    <source>
        <dbReference type="ARBA" id="ARBA00022840"/>
    </source>
</evidence>
<protein>
    <recommendedName>
        <fullName evidence="2">argininosuccinate synthase</fullName>
        <ecNumber evidence="2">6.3.4.5</ecNumber>
    </recommendedName>
</protein>
<dbReference type="InterPro" id="IPR014729">
    <property type="entry name" value="Rossmann-like_a/b/a_fold"/>
</dbReference>
<proteinExistence type="predicted"/>
<sequence length="395" mass="43873">MHKINSFEDIFSRYEKSSPVVTMFSGGLDSTYLLFKLHEAGYTNVHAVAVDVGDPVDEEALRQMAGLFKAQLVLLDGKETFVENAVRPAIRAHAKYLGVYPVSSSLSRPVIATLVANYAVQIGAGLLLHTANLSQNSLPRLNNAIARHHYDGFYGSPYVGSALSRVQKAAELAPFGLTFVTDRQLSGDANLWCREFESGPLDDPEGFEASDDTYLWTRRSTGILPTRMELHFEAGELVAVDKLDMELLEIIHYLNHCVGCYGHGRYVGLEHISTGEKVLEVREAPAATIIMDALRHLEVASLDTNALVAKQRLEQDWVQEAVAGRWDSTVHRMTSAAIKNSLSAVSGSVKYLIDERRFTPTSIIADKPLYIRDRDLWEFNRSQELMGGNRNMATL</sequence>
<keyword evidence="6" id="KW-0547">Nucleotide-binding</keyword>
<evidence type="ECO:0000256" key="5">
    <source>
        <dbReference type="ARBA" id="ARBA00022605"/>
    </source>
</evidence>
<evidence type="ECO:0000259" key="8">
    <source>
        <dbReference type="Pfam" id="PF00764"/>
    </source>
</evidence>
<dbReference type="GO" id="GO:0005524">
    <property type="term" value="F:ATP binding"/>
    <property type="evidence" value="ECO:0007669"/>
    <property type="project" value="UniProtKB-KW"/>
</dbReference>